<dbReference type="RefSeq" id="XP_024871340.1">
    <property type="nucleotide sequence ID" value="XM_025015572.1"/>
</dbReference>
<keyword evidence="5 10" id="KW-0552">Olfaction</keyword>
<comment type="subcellular location">
    <subcellularLocation>
        <location evidence="1 10">Cell membrane</location>
        <topology evidence="1 10">Multi-pass membrane protein</topology>
    </subcellularLocation>
</comment>
<evidence type="ECO:0000256" key="10">
    <source>
        <dbReference type="RuleBase" id="RU351113"/>
    </source>
</evidence>
<evidence type="ECO:0000256" key="9">
    <source>
        <dbReference type="ARBA" id="ARBA00023224"/>
    </source>
</evidence>
<evidence type="ECO:0000256" key="3">
    <source>
        <dbReference type="ARBA" id="ARBA00022606"/>
    </source>
</evidence>
<evidence type="ECO:0000256" key="7">
    <source>
        <dbReference type="ARBA" id="ARBA00023136"/>
    </source>
</evidence>
<keyword evidence="4 10" id="KW-0812">Transmembrane</keyword>
<comment type="similarity">
    <text evidence="10">Belongs to the insect chemoreceptor superfamily. Heteromeric odorant receptor channel (TC 1.A.69) family.</text>
</comment>
<feature type="transmembrane region" description="Helical" evidence="10">
    <location>
        <begin position="60"/>
        <end position="76"/>
    </location>
</feature>
<name>A0A6J1PQK7_9HYME</name>
<dbReference type="GO" id="GO:0005886">
    <property type="term" value="C:plasma membrane"/>
    <property type="evidence" value="ECO:0007669"/>
    <property type="project" value="UniProtKB-SubCell"/>
</dbReference>
<dbReference type="PANTHER" id="PTHR21137">
    <property type="entry name" value="ODORANT RECEPTOR"/>
    <property type="match status" value="1"/>
</dbReference>
<proteinExistence type="inferred from homology"/>
<keyword evidence="3 10" id="KW-0716">Sensory transduction</keyword>
<evidence type="ECO:0000256" key="4">
    <source>
        <dbReference type="ARBA" id="ARBA00022692"/>
    </source>
</evidence>
<gene>
    <name evidence="12" type="primary">LOC112454276</name>
</gene>
<evidence type="ECO:0000256" key="2">
    <source>
        <dbReference type="ARBA" id="ARBA00022475"/>
    </source>
</evidence>
<feature type="transmembrane region" description="Helical" evidence="10">
    <location>
        <begin position="298"/>
        <end position="318"/>
    </location>
</feature>
<dbReference type="OrthoDB" id="7543759at2759"/>
<sequence length="394" mass="45592">MNFVGDGYYKLNRRLLLSVGLWPYERSIYKYCQIILCNIIVIITTICEIAKLMSLKQNDVMLKVLSPIIICFIYIIKYQTFCIVARKIRYLMDHVEEDWNMLKDKKELEIIEKYTYIGSMCTLSLTILGFVGVLIYLFVPLIPNILDIIAPLNISRQRQFIFPGEFFVDQQKFFYAILLQLDITIGIIITTLIGTESLYVTYVQHACAMFQIASYRMDQAFNDKFLQGYTSEKQPIIICKRIIEAIRIHKRALEFSESLWSTLAISYSILLIIGITSLIIHLFCLFQAVLYVKKIDEIVTLILFTFGHILYLFLGNYVGQILIDHSAGIFQNTYVIRWQGAPLQAQKLLPIIMQRSMRSCKMVVGGMFVPSLEGFATLMSTTLSYFTVLWSVQK</sequence>
<evidence type="ECO:0000313" key="11">
    <source>
        <dbReference type="Proteomes" id="UP000504618"/>
    </source>
</evidence>
<keyword evidence="6 10" id="KW-1133">Transmembrane helix</keyword>
<accession>A0A6J1PQK7</accession>
<keyword evidence="9 10" id="KW-0807">Transducer</keyword>
<reference evidence="12" key="1">
    <citation type="submission" date="2025-08" db="UniProtKB">
        <authorList>
            <consortium name="RefSeq"/>
        </authorList>
    </citation>
    <scope>IDENTIFICATION</scope>
    <source>
        <tissue evidence="12">Whole body</tissue>
    </source>
</reference>
<feature type="transmembrane region" description="Helical" evidence="10">
    <location>
        <begin position="127"/>
        <end position="152"/>
    </location>
</feature>
<dbReference type="GO" id="GO:0007165">
    <property type="term" value="P:signal transduction"/>
    <property type="evidence" value="ECO:0007669"/>
    <property type="project" value="UniProtKB-KW"/>
</dbReference>
<feature type="transmembrane region" description="Helical" evidence="10">
    <location>
        <begin position="28"/>
        <end position="48"/>
    </location>
</feature>
<evidence type="ECO:0000256" key="8">
    <source>
        <dbReference type="ARBA" id="ARBA00023170"/>
    </source>
</evidence>
<evidence type="ECO:0000256" key="6">
    <source>
        <dbReference type="ARBA" id="ARBA00022989"/>
    </source>
</evidence>
<feature type="transmembrane region" description="Helical" evidence="10">
    <location>
        <begin position="173"/>
        <end position="193"/>
    </location>
</feature>
<evidence type="ECO:0000256" key="1">
    <source>
        <dbReference type="ARBA" id="ARBA00004651"/>
    </source>
</evidence>
<keyword evidence="2" id="KW-1003">Cell membrane</keyword>
<dbReference type="Proteomes" id="UP000504618">
    <property type="component" value="Unplaced"/>
</dbReference>
<evidence type="ECO:0000256" key="5">
    <source>
        <dbReference type="ARBA" id="ARBA00022725"/>
    </source>
</evidence>
<dbReference type="GeneID" id="112454276"/>
<keyword evidence="11" id="KW-1185">Reference proteome</keyword>
<dbReference type="GO" id="GO:0005549">
    <property type="term" value="F:odorant binding"/>
    <property type="evidence" value="ECO:0007669"/>
    <property type="project" value="InterPro"/>
</dbReference>
<dbReference type="Pfam" id="PF02949">
    <property type="entry name" value="7tm_6"/>
    <property type="match status" value="1"/>
</dbReference>
<keyword evidence="8 10" id="KW-0675">Receptor</keyword>
<feature type="transmembrane region" description="Helical" evidence="10">
    <location>
        <begin position="264"/>
        <end position="286"/>
    </location>
</feature>
<dbReference type="InterPro" id="IPR004117">
    <property type="entry name" value="7tm6_olfct_rcpt"/>
</dbReference>
<dbReference type="GO" id="GO:0004984">
    <property type="term" value="F:olfactory receptor activity"/>
    <property type="evidence" value="ECO:0007669"/>
    <property type="project" value="InterPro"/>
</dbReference>
<organism evidence="11 12">
    <name type="scientific">Temnothorax curvispinosus</name>
    <dbReference type="NCBI Taxonomy" id="300111"/>
    <lineage>
        <taxon>Eukaryota</taxon>
        <taxon>Metazoa</taxon>
        <taxon>Ecdysozoa</taxon>
        <taxon>Arthropoda</taxon>
        <taxon>Hexapoda</taxon>
        <taxon>Insecta</taxon>
        <taxon>Pterygota</taxon>
        <taxon>Neoptera</taxon>
        <taxon>Endopterygota</taxon>
        <taxon>Hymenoptera</taxon>
        <taxon>Apocrita</taxon>
        <taxon>Aculeata</taxon>
        <taxon>Formicoidea</taxon>
        <taxon>Formicidae</taxon>
        <taxon>Myrmicinae</taxon>
        <taxon>Temnothorax</taxon>
    </lineage>
</organism>
<keyword evidence="7 10" id="KW-0472">Membrane</keyword>
<protein>
    <recommendedName>
        <fullName evidence="10">Odorant receptor</fullName>
    </recommendedName>
</protein>
<feature type="transmembrane region" description="Helical" evidence="10">
    <location>
        <begin position="374"/>
        <end position="392"/>
    </location>
</feature>
<evidence type="ECO:0000313" key="12">
    <source>
        <dbReference type="RefSeq" id="XP_024871340.1"/>
    </source>
</evidence>
<dbReference type="AlphaFoldDB" id="A0A6J1PQK7"/>
<dbReference type="PANTHER" id="PTHR21137:SF35">
    <property type="entry name" value="ODORANT RECEPTOR 19A-RELATED"/>
    <property type="match status" value="1"/>
</dbReference>